<proteinExistence type="predicted"/>
<name>A0A4P8XIK8_9BACL</name>
<evidence type="ECO:0000313" key="5">
    <source>
        <dbReference type="EMBL" id="QCT01151.1"/>
    </source>
</evidence>
<gene>
    <name evidence="5" type="ORF">E6C60_0428</name>
</gene>
<reference evidence="5 6" key="1">
    <citation type="submission" date="2019-05" db="EMBL/GenBank/DDBJ databases">
        <authorList>
            <person name="Chen C."/>
        </authorList>
    </citation>
    <scope>NUCLEOTIDE SEQUENCE [LARGE SCALE GENOMIC DNA]</scope>
    <source>
        <strain evidence="5 6">HB172198</strain>
    </source>
</reference>
<evidence type="ECO:0000259" key="4">
    <source>
        <dbReference type="Pfam" id="PF00144"/>
    </source>
</evidence>
<feature type="chain" id="PRO_5020223279" evidence="3">
    <location>
        <begin position="28"/>
        <end position="697"/>
    </location>
</feature>
<dbReference type="Proteomes" id="UP000300879">
    <property type="component" value="Chromosome"/>
</dbReference>
<dbReference type="AlphaFoldDB" id="A0A4P8XIK8"/>
<protein>
    <submittedName>
        <fullName evidence="5">Beta-lactamase</fullName>
    </submittedName>
</protein>
<dbReference type="SUPFAM" id="SSF56601">
    <property type="entry name" value="beta-lactamase/transpeptidase-like"/>
    <property type="match status" value="1"/>
</dbReference>
<dbReference type="RefSeq" id="WP_138224260.1">
    <property type="nucleotide sequence ID" value="NZ_CP040396.1"/>
</dbReference>
<dbReference type="EMBL" id="CP040396">
    <property type="protein sequence ID" value="QCT01151.1"/>
    <property type="molecule type" value="Genomic_DNA"/>
</dbReference>
<organism evidence="5 6">
    <name type="scientific">Paenibacillus algicola</name>
    <dbReference type="NCBI Taxonomy" id="2565926"/>
    <lineage>
        <taxon>Bacteria</taxon>
        <taxon>Bacillati</taxon>
        <taxon>Bacillota</taxon>
        <taxon>Bacilli</taxon>
        <taxon>Bacillales</taxon>
        <taxon>Paenibacillaceae</taxon>
        <taxon>Paenibacillus</taxon>
    </lineage>
</organism>
<dbReference type="InterPro" id="IPR012338">
    <property type="entry name" value="Beta-lactam/transpept-like"/>
</dbReference>
<accession>A0A4P8XIK8</accession>
<dbReference type="Gene3D" id="3.40.710.10">
    <property type="entry name" value="DD-peptidase/beta-lactamase superfamily"/>
    <property type="match status" value="1"/>
</dbReference>
<feature type="domain" description="Beta-lactamase-related" evidence="4">
    <location>
        <begin position="54"/>
        <end position="372"/>
    </location>
</feature>
<sequence>MKKKWLWLLSLSVTLTLNPLLSPGAMAAEDQKQVSQTEVASKLETLASQKASLLTEQYGVTSVQYALLDGEELVLSGVSGIHDAEGQIPLTPQTMYGIGSTSKMFTAASVMKLVEQGKLQLDTPLIQYMPDFTMKDERYKQITPRMLLNHSSGLQGSTLANAFLFEDHDTAAHDSLLSNLSKQTLKAQPGAYSVYSNDSFTLAELLVERVSGQSFTAFIHQHFTEPLKLEHTKTPQDQLEDTARAGIFYPGFDVQLPDAVVNAIGTGGIYSTAEDLVKFSKVFTGGAESVLSFSSAKIMAQEEYKKGIWPKDADNSVDYGLGWDSVRLFPFENYGIQALAKGGDAVVYHASLIVLPEHDMAAAVLSSGGSSALNQIMASELLLQQLKAKGEIQAIQPEKSFGKPVAAPMPKEVMDVAGRYVSTNQVLQATVKEEGRLILTMPIMPELPAQEYVYTKDGSFLNDEGTVKITFVTESNGRTYIWVQEYASAPGLGQMATSLYSGEKLQSHKLDEASAAAWEQREGLKYYPLNEKYSSMAYFLQEPSIAIVRDPSMKGYLLDKKITGPNTARSQHEVPGVGSRDTMDFSFYKQQGKEYLEAAGTLFVSGDSIKGLYAGKRSKVTIGNDGYARWFTIPAAAAGKAMKVALPLHSAFAVYDGQGACLYYSIISGNQAVKLPENGSIVFLGAAGSAFDVTLSP</sequence>
<keyword evidence="6" id="KW-1185">Reference proteome</keyword>
<evidence type="ECO:0000256" key="2">
    <source>
        <dbReference type="ARBA" id="ARBA00023136"/>
    </source>
</evidence>
<dbReference type="InterPro" id="IPR050491">
    <property type="entry name" value="AmpC-like"/>
</dbReference>
<evidence type="ECO:0000256" key="3">
    <source>
        <dbReference type="SAM" id="SignalP"/>
    </source>
</evidence>
<evidence type="ECO:0000256" key="1">
    <source>
        <dbReference type="ARBA" id="ARBA00004370"/>
    </source>
</evidence>
<evidence type="ECO:0000313" key="6">
    <source>
        <dbReference type="Proteomes" id="UP000300879"/>
    </source>
</evidence>
<keyword evidence="3" id="KW-0732">Signal</keyword>
<feature type="signal peptide" evidence="3">
    <location>
        <begin position="1"/>
        <end position="27"/>
    </location>
</feature>
<comment type="subcellular location">
    <subcellularLocation>
        <location evidence="1">Membrane</location>
    </subcellularLocation>
</comment>
<dbReference type="OrthoDB" id="9797709at2"/>
<dbReference type="PANTHER" id="PTHR46825">
    <property type="entry name" value="D-ALANYL-D-ALANINE-CARBOXYPEPTIDASE/ENDOPEPTIDASE AMPH"/>
    <property type="match status" value="1"/>
</dbReference>
<dbReference type="PANTHER" id="PTHR46825:SF11">
    <property type="entry name" value="PENICILLIN-BINDING PROTEIN 4"/>
    <property type="match status" value="1"/>
</dbReference>
<dbReference type="GO" id="GO:0016020">
    <property type="term" value="C:membrane"/>
    <property type="evidence" value="ECO:0007669"/>
    <property type="project" value="UniProtKB-SubCell"/>
</dbReference>
<dbReference type="Pfam" id="PF00144">
    <property type="entry name" value="Beta-lactamase"/>
    <property type="match status" value="1"/>
</dbReference>
<dbReference type="KEGG" id="palo:E6C60_0428"/>
<dbReference type="InterPro" id="IPR001466">
    <property type="entry name" value="Beta-lactam-related"/>
</dbReference>
<keyword evidence="2" id="KW-0472">Membrane</keyword>